<evidence type="ECO:0000313" key="3">
    <source>
        <dbReference type="Proteomes" id="UP000494206"/>
    </source>
</evidence>
<dbReference type="Pfam" id="PF13905">
    <property type="entry name" value="Thioredoxin_8"/>
    <property type="match status" value="1"/>
</dbReference>
<comment type="caution">
    <text evidence="2">The sequence shown here is derived from an EMBL/GenBank/DDBJ whole genome shotgun (WGS) entry which is preliminary data.</text>
</comment>
<dbReference type="PROSITE" id="PS51352">
    <property type="entry name" value="THIOREDOXIN_2"/>
    <property type="match status" value="1"/>
</dbReference>
<dbReference type="CDD" id="cd02964">
    <property type="entry name" value="TryX_like_family"/>
    <property type="match status" value="1"/>
</dbReference>
<dbReference type="InterPro" id="IPR012336">
    <property type="entry name" value="Thioredoxin-like_fold"/>
</dbReference>
<dbReference type="PANTHER" id="PTHR46762">
    <property type="entry name" value="NUCLEOREDOXIN-LIKE PROTEIN 2"/>
    <property type="match status" value="1"/>
</dbReference>
<proteinExistence type="predicted"/>
<dbReference type="InterPro" id="IPR036249">
    <property type="entry name" value="Thioredoxin-like_sf"/>
</dbReference>
<dbReference type="Gene3D" id="3.40.30.10">
    <property type="entry name" value="Glutaredoxin"/>
    <property type="match status" value="1"/>
</dbReference>
<dbReference type="Proteomes" id="UP000494206">
    <property type="component" value="Unassembled WGS sequence"/>
</dbReference>
<dbReference type="EMBL" id="CADEPM010000004">
    <property type="protein sequence ID" value="CAB3405389.1"/>
    <property type="molecule type" value="Genomic_DNA"/>
</dbReference>
<organism evidence="2 3">
    <name type="scientific">Caenorhabditis bovis</name>
    <dbReference type="NCBI Taxonomy" id="2654633"/>
    <lineage>
        <taxon>Eukaryota</taxon>
        <taxon>Metazoa</taxon>
        <taxon>Ecdysozoa</taxon>
        <taxon>Nematoda</taxon>
        <taxon>Chromadorea</taxon>
        <taxon>Rhabditida</taxon>
        <taxon>Rhabditina</taxon>
        <taxon>Rhabditomorpha</taxon>
        <taxon>Rhabditoidea</taxon>
        <taxon>Rhabditidae</taxon>
        <taxon>Peloderinae</taxon>
        <taxon>Caenorhabditis</taxon>
    </lineage>
</organism>
<dbReference type="AlphaFoldDB" id="A0A8S1ETR0"/>
<reference evidence="2 3" key="1">
    <citation type="submission" date="2020-04" db="EMBL/GenBank/DDBJ databases">
        <authorList>
            <person name="Laetsch R D."/>
            <person name="Stevens L."/>
            <person name="Kumar S."/>
            <person name="Blaxter L. M."/>
        </authorList>
    </citation>
    <scope>NUCLEOTIDE SEQUENCE [LARGE SCALE GENOMIC DNA]</scope>
</reference>
<name>A0A8S1ETR0_9PELO</name>
<dbReference type="PANTHER" id="PTHR46762:SF1">
    <property type="entry name" value="NUCLEOREDOXIN-LIKE PROTEIN 2"/>
    <property type="match status" value="1"/>
</dbReference>
<dbReference type="GO" id="GO:0007600">
    <property type="term" value="P:sensory perception"/>
    <property type="evidence" value="ECO:0007669"/>
    <property type="project" value="InterPro"/>
</dbReference>
<feature type="domain" description="Thioredoxin" evidence="1">
    <location>
        <begin position="1"/>
        <end position="146"/>
    </location>
</feature>
<sequence>MSELFNGVTLKLRDGKEVDGGEYLKDKVVGLYFSASWCPPCRAFTPKLKRFYEALKKDHPEFEIVFVSRDRADNDLVTYFEEHMGEWTYIPFGNDLIQKLLAKYEVKTIPSMRIVKPDGTVVVKDARTEIQDKGEDVNELFDEWMAFYN</sequence>
<dbReference type="InterPro" id="IPR013766">
    <property type="entry name" value="Thioredoxin_domain"/>
</dbReference>
<evidence type="ECO:0000313" key="2">
    <source>
        <dbReference type="EMBL" id="CAB3405389.1"/>
    </source>
</evidence>
<dbReference type="OrthoDB" id="409136at2759"/>
<gene>
    <name evidence="2" type="ORF">CBOVIS_LOCUS7590</name>
</gene>
<protein>
    <recommendedName>
        <fullName evidence="1">Thioredoxin domain-containing protein</fullName>
    </recommendedName>
</protein>
<dbReference type="InterPro" id="IPR029519">
    <property type="entry name" value="RdCVF2"/>
</dbReference>
<accession>A0A8S1ETR0</accession>
<dbReference type="SUPFAM" id="SSF52833">
    <property type="entry name" value="Thioredoxin-like"/>
    <property type="match status" value="1"/>
</dbReference>
<evidence type="ECO:0000259" key="1">
    <source>
        <dbReference type="PROSITE" id="PS51352"/>
    </source>
</evidence>
<keyword evidence="3" id="KW-1185">Reference proteome</keyword>
<dbReference type="GO" id="GO:0045494">
    <property type="term" value="P:photoreceptor cell maintenance"/>
    <property type="evidence" value="ECO:0007669"/>
    <property type="project" value="InterPro"/>
</dbReference>